<protein>
    <submittedName>
        <fullName evidence="1">Uncharacterized protein</fullName>
    </submittedName>
</protein>
<dbReference type="EMBL" id="AJWY01013697">
    <property type="protein sequence ID" value="EKC46243.1"/>
    <property type="molecule type" value="Genomic_DNA"/>
</dbReference>
<reference evidence="1" key="1">
    <citation type="journal article" date="2013" name="Environ. Microbiol.">
        <title>Microbiota from the distal guts of lean and obese adolescents exhibit partial functional redundancy besides clear differences in community structure.</title>
        <authorList>
            <person name="Ferrer M."/>
            <person name="Ruiz A."/>
            <person name="Lanza F."/>
            <person name="Haange S.B."/>
            <person name="Oberbach A."/>
            <person name="Till H."/>
            <person name="Bargiela R."/>
            <person name="Campoy C."/>
            <person name="Segura M.T."/>
            <person name="Richter M."/>
            <person name="von Bergen M."/>
            <person name="Seifert J."/>
            <person name="Suarez A."/>
        </authorList>
    </citation>
    <scope>NUCLEOTIDE SEQUENCE</scope>
</reference>
<evidence type="ECO:0000313" key="1">
    <source>
        <dbReference type="EMBL" id="EKC46243.1"/>
    </source>
</evidence>
<accession>K1RLF6</accession>
<dbReference type="AlphaFoldDB" id="K1RLF6"/>
<gene>
    <name evidence="1" type="ORF">LEA_19933</name>
</gene>
<feature type="non-terminal residue" evidence="1">
    <location>
        <position position="104"/>
    </location>
</feature>
<proteinExistence type="predicted"/>
<name>K1RLF6_9ZZZZ</name>
<sequence length="104" mass="11432">MNEDIQKMLRMAELIRDATQVGENTAVRVGTEIYDIVVELSRMLAMMDDKLENDAVVRIIKSELAKITITEAQIADGAITAAKLADGSVRNRHLASNCVTSDKL</sequence>
<comment type="caution">
    <text evidence="1">The sequence shown here is derived from an EMBL/GenBank/DDBJ whole genome shotgun (WGS) entry which is preliminary data.</text>
</comment>
<organism evidence="1">
    <name type="scientific">human gut metagenome</name>
    <dbReference type="NCBI Taxonomy" id="408170"/>
    <lineage>
        <taxon>unclassified sequences</taxon>
        <taxon>metagenomes</taxon>
        <taxon>organismal metagenomes</taxon>
    </lineage>
</organism>